<accession>A0AAV7Q2F7</accession>
<reference evidence="2" key="1">
    <citation type="journal article" date="2022" name="bioRxiv">
        <title>Sequencing and chromosome-scale assembly of the giantPleurodeles waltlgenome.</title>
        <authorList>
            <person name="Brown T."/>
            <person name="Elewa A."/>
            <person name="Iarovenko S."/>
            <person name="Subramanian E."/>
            <person name="Araus A.J."/>
            <person name="Petzold A."/>
            <person name="Susuki M."/>
            <person name="Suzuki K.-i.T."/>
            <person name="Hayashi T."/>
            <person name="Toyoda A."/>
            <person name="Oliveira C."/>
            <person name="Osipova E."/>
            <person name="Leigh N.D."/>
            <person name="Simon A."/>
            <person name="Yun M.H."/>
        </authorList>
    </citation>
    <scope>NUCLEOTIDE SEQUENCE</scope>
    <source>
        <strain evidence="2">20211129_DDA</strain>
        <tissue evidence="2">Liver</tissue>
    </source>
</reference>
<dbReference type="Proteomes" id="UP001066276">
    <property type="component" value="Chromosome 6"/>
</dbReference>
<evidence type="ECO:0000313" key="3">
    <source>
        <dbReference type="Proteomes" id="UP001066276"/>
    </source>
</evidence>
<protein>
    <submittedName>
        <fullName evidence="2">Uncharacterized protein</fullName>
    </submittedName>
</protein>
<evidence type="ECO:0000256" key="1">
    <source>
        <dbReference type="SAM" id="MobiDB-lite"/>
    </source>
</evidence>
<organism evidence="2 3">
    <name type="scientific">Pleurodeles waltl</name>
    <name type="common">Iberian ribbed newt</name>
    <dbReference type="NCBI Taxonomy" id="8319"/>
    <lineage>
        <taxon>Eukaryota</taxon>
        <taxon>Metazoa</taxon>
        <taxon>Chordata</taxon>
        <taxon>Craniata</taxon>
        <taxon>Vertebrata</taxon>
        <taxon>Euteleostomi</taxon>
        <taxon>Amphibia</taxon>
        <taxon>Batrachia</taxon>
        <taxon>Caudata</taxon>
        <taxon>Salamandroidea</taxon>
        <taxon>Salamandridae</taxon>
        <taxon>Pleurodelinae</taxon>
        <taxon>Pleurodeles</taxon>
    </lineage>
</organism>
<dbReference type="AlphaFoldDB" id="A0AAV7Q2F7"/>
<keyword evidence="3" id="KW-1185">Reference proteome</keyword>
<feature type="region of interest" description="Disordered" evidence="1">
    <location>
        <begin position="1"/>
        <end position="47"/>
    </location>
</feature>
<dbReference type="EMBL" id="JANPWB010000010">
    <property type="protein sequence ID" value="KAJ1134757.1"/>
    <property type="molecule type" value="Genomic_DNA"/>
</dbReference>
<sequence length="105" mass="10629">MSPHLGLRSRAQRHLSGSPILHGLCSPTAAPPAGDTQQPLGLPPRTSKVLSTGLGAGACPCGHSVGISVVPGSCCSAPERPDGCASDAFRVEGRRLLVQDVLQGP</sequence>
<proteinExistence type="predicted"/>
<gene>
    <name evidence="2" type="ORF">NDU88_001204</name>
</gene>
<comment type="caution">
    <text evidence="2">The sequence shown here is derived from an EMBL/GenBank/DDBJ whole genome shotgun (WGS) entry which is preliminary data.</text>
</comment>
<evidence type="ECO:0000313" key="2">
    <source>
        <dbReference type="EMBL" id="KAJ1134757.1"/>
    </source>
</evidence>
<name>A0AAV7Q2F7_PLEWA</name>